<name>A0AAV8GNA2_9POAL</name>
<dbReference type="EMBL" id="JAMFTS010000001">
    <property type="protein sequence ID" value="KAJ4807140.1"/>
    <property type="molecule type" value="Genomic_DNA"/>
</dbReference>
<dbReference type="Proteomes" id="UP001140206">
    <property type="component" value="Chromosome 1"/>
</dbReference>
<feature type="compositionally biased region" description="Low complexity" evidence="8">
    <location>
        <begin position="11"/>
        <end position="26"/>
    </location>
</feature>
<gene>
    <name evidence="9" type="ORF">LUZ62_019706</name>
</gene>
<dbReference type="GO" id="GO:0006281">
    <property type="term" value="P:DNA repair"/>
    <property type="evidence" value="ECO:0007669"/>
    <property type="project" value="InterPro"/>
</dbReference>
<keyword evidence="7" id="KW-0131">Cell cycle</keyword>
<proteinExistence type="inferred from homology"/>
<dbReference type="PANTHER" id="PTHR12172">
    <property type="entry name" value="CELL CYCLE CHECKPOINT PROTEIN RAD17"/>
    <property type="match status" value="1"/>
</dbReference>
<evidence type="ECO:0000313" key="9">
    <source>
        <dbReference type="EMBL" id="KAJ4807140.1"/>
    </source>
</evidence>
<dbReference type="InterPro" id="IPR004582">
    <property type="entry name" value="Checkpoint_prot_Rad17_Rad24"/>
</dbReference>
<dbReference type="FunFam" id="3.40.50.300:FF:001661">
    <property type="entry name" value="RAD17 checkpoint clamp loader component"/>
    <property type="match status" value="1"/>
</dbReference>
<evidence type="ECO:0000256" key="3">
    <source>
        <dbReference type="ARBA" id="ARBA00022741"/>
    </source>
</evidence>
<dbReference type="GO" id="GO:0000077">
    <property type="term" value="P:DNA damage checkpoint signaling"/>
    <property type="evidence" value="ECO:0007669"/>
    <property type="project" value="TreeGrafter"/>
</dbReference>
<evidence type="ECO:0000256" key="2">
    <source>
        <dbReference type="ARBA" id="ARBA00006168"/>
    </source>
</evidence>
<keyword evidence="10" id="KW-1185">Reference proteome</keyword>
<accession>A0AAV8GNA2</accession>
<dbReference type="CDD" id="cd18140">
    <property type="entry name" value="HLD_clamp_RFC"/>
    <property type="match status" value="1"/>
</dbReference>
<dbReference type="InterPro" id="IPR047854">
    <property type="entry name" value="RFC_lid"/>
</dbReference>
<dbReference type="SUPFAM" id="SSF52540">
    <property type="entry name" value="P-loop containing nucleoside triphosphate hydrolases"/>
    <property type="match status" value="1"/>
</dbReference>
<evidence type="ECO:0000256" key="1">
    <source>
        <dbReference type="ARBA" id="ARBA00004123"/>
    </source>
</evidence>
<dbReference type="GO" id="GO:0033314">
    <property type="term" value="P:mitotic DNA replication checkpoint signaling"/>
    <property type="evidence" value="ECO:0007669"/>
    <property type="project" value="TreeGrafter"/>
</dbReference>
<keyword evidence="5" id="KW-0067">ATP-binding</keyword>
<sequence length="662" mass="73732">MGKKRSVIVLSSSSSSSEDNARPSAASRRRSRGSSSASFSSGTKKSRRRSVAPTRDPISKRDSRKDMKTEFDMLSEDFSECLGDISMSGPLCHPKELWVEKYKPRSLSDLAVHKKKVEEVKNWLEERLKVSKEGLKDHILLLTGQAGTGKSAVIHAVASEVGAELCEWRTPTPTLWSEHLHNSYSGLRYVSKLEEFESFVETIRKYSLLSPTDTGESKKPIIVLIDDIPITNGKMGLARLSRCFMGLTHCTKVPIVILITQCHKTDSGDGSSWYWEELEALVERAGAHKVMFNPITLNSMKKALLKITKEEKCEVSVDSIEDIAKASMGDIRNAITSLQYYCLNLQNLCGTQQVVNSSSYSFGRDETLSLFHALGKFLHNKRETIADTDLQDPPPFTLKERYIRKPMKMKMPELVLSQAYGQVRSVADFLHENVLDFIEYDSVFDSWVVSSYLSEADCLLASGIKGMPSRRAVYEITESEGLAHIIAASVSVRGVLFGNSQPAGSRWHSIRSPRIWQTEQSIRHSKDVMVREIHEISETFGLLSLSDLATEFRPIMQKLGIQYLESSGHATKSQIHCPTLSNQFSAKLLESERPDSDEVAEDEIEDCYVVRGPEGISANNGLSFFGVSSAAGACHGWSNCRTQKDDGSWSWNPGRNGGCCLN</sequence>
<comment type="similarity">
    <text evidence="2">Belongs to the rad17/RAD24 family.</text>
</comment>
<dbReference type="GO" id="GO:0005634">
    <property type="term" value="C:nucleus"/>
    <property type="evidence" value="ECO:0007669"/>
    <property type="project" value="UniProtKB-SubCell"/>
</dbReference>
<reference evidence="9" key="1">
    <citation type="submission" date="2022-08" db="EMBL/GenBank/DDBJ databases">
        <authorList>
            <person name="Marques A."/>
        </authorList>
    </citation>
    <scope>NUCLEOTIDE SEQUENCE</scope>
    <source>
        <strain evidence="9">RhyPub2mFocal</strain>
        <tissue evidence="9">Leaves</tissue>
    </source>
</reference>
<keyword evidence="6" id="KW-0539">Nucleus</keyword>
<keyword evidence="3" id="KW-0547">Nucleotide-binding</keyword>
<dbReference type="GO" id="GO:0005524">
    <property type="term" value="F:ATP binding"/>
    <property type="evidence" value="ECO:0007669"/>
    <property type="project" value="UniProtKB-KW"/>
</dbReference>
<keyword evidence="4" id="KW-0227">DNA damage</keyword>
<evidence type="ECO:0000256" key="4">
    <source>
        <dbReference type="ARBA" id="ARBA00022763"/>
    </source>
</evidence>
<evidence type="ECO:0000256" key="7">
    <source>
        <dbReference type="ARBA" id="ARBA00023306"/>
    </source>
</evidence>
<evidence type="ECO:0000256" key="8">
    <source>
        <dbReference type="SAM" id="MobiDB-lite"/>
    </source>
</evidence>
<feature type="region of interest" description="Disordered" evidence="8">
    <location>
        <begin position="1"/>
        <end position="67"/>
    </location>
</feature>
<dbReference type="Gene3D" id="1.10.8.60">
    <property type="match status" value="1"/>
</dbReference>
<organism evidence="9 10">
    <name type="scientific">Rhynchospora pubera</name>
    <dbReference type="NCBI Taxonomy" id="906938"/>
    <lineage>
        <taxon>Eukaryota</taxon>
        <taxon>Viridiplantae</taxon>
        <taxon>Streptophyta</taxon>
        <taxon>Embryophyta</taxon>
        <taxon>Tracheophyta</taxon>
        <taxon>Spermatophyta</taxon>
        <taxon>Magnoliopsida</taxon>
        <taxon>Liliopsida</taxon>
        <taxon>Poales</taxon>
        <taxon>Cyperaceae</taxon>
        <taxon>Cyperoideae</taxon>
        <taxon>Rhynchosporeae</taxon>
        <taxon>Rhynchospora</taxon>
    </lineage>
</organism>
<dbReference type="GO" id="GO:0003689">
    <property type="term" value="F:DNA clamp loader activity"/>
    <property type="evidence" value="ECO:0007669"/>
    <property type="project" value="TreeGrafter"/>
</dbReference>
<dbReference type="AlphaFoldDB" id="A0AAV8GNA2"/>
<dbReference type="GO" id="GO:0003682">
    <property type="term" value="F:chromatin binding"/>
    <property type="evidence" value="ECO:0007669"/>
    <property type="project" value="TreeGrafter"/>
</dbReference>
<evidence type="ECO:0000313" key="10">
    <source>
        <dbReference type="Proteomes" id="UP001140206"/>
    </source>
</evidence>
<comment type="caution">
    <text evidence="9">The sequence shown here is derived from an EMBL/GenBank/DDBJ whole genome shotgun (WGS) entry which is preliminary data.</text>
</comment>
<dbReference type="Pfam" id="PF03215">
    <property type="entry name" value="Rad17"/>
    <property type="match status" value="1"/>
</dbReference>
<protein>
    <submittedName>
        <fullName evidence="9">Replication factor C large subunit</fullName>
    </submittedName>
</protein>
<feature type="compositionally biased region" description="Basic and acidic residues" evidence="8">
    <location>
        <begin position="57"/>
        <end position="67"/>
    </location>
</feature>
<dbReference type="InterPro" id="IPR027417">
    <property type="entry name" value="P-loop_NTPase"/>
</dbReference>
<evidence type="ECO:0000256" key="6">
    <source>
        <dbReference type="ARBA" id="ARBA00023242"/>
    </source>
</evidence>
<dbReference type="PANTHER" id="PTHR12172:SF0">
    <property type="entry name" value="CELL CYCLE CHECKPOINT PROTEIN RAD17"/>
    <property type="match status" value="1"/>
</dbReference>
<evidence type="ECO:0000256" key="5">
    <source>
        <dbReference type="ARBA" id="ARBA00022840"/>
    </source>
</evidence>
<comment type="subcellular location">
    <subcellularLocation>
        <location evidence="1">Nucleus</location>
    </subcellularLocation>
</comment>
<dbReference type="Gene3D" id="3.40.50.300">
    <property type="entry name" value="P-loop containing nucleotide triphosphate hydrolases"/>
    <property type="match status" value="1"/>
</dbReference>